<proteinExistence type="predicted"/>
<dbReference type="SUPFAM" id="SSF48695">
    <property type="entry name" value="Multiheme cytochromes"/>
    <property type="match status" value="1"/>
</dbReference>
<evidence type="ECO:0000256" key="2">
    <source>
        <dbReference type="ARBA" id="ARBA00022617"/>
    </source>
</evidence>
<sequence>MLCEYGVRNFSLSKTLVGVMSIKTLVICIIVAGVTFLVGWKVSNTYLIGRTPAQPIEFSHVIHAGQNDIPCQYCHIYAERSRHSGVPNVRKCMGCHSVIKTESPEIKKLKKYWDDKEPIPWVKVHNLPDHVVYPHKRHIRAGLQCAECHGDVASMPRVTRVSSLNMGWCLSCHMKKKVENGRDCWTCHI</sequence>
<dbReference type="Pfam" id="PF14522">
    <property type="entry name" value="Cytochrome_C7"/>
    <property type="match status" value="1"/>
</dbReference>
<keyword evidence="6" id="KW-1133">Transmembrane helix</keyword>
<gene>
    <name evidence="9" type="ORF">MNBD_DELTA01-1923</name>
</gene>
<dbReference type="CDD" id="cd08168">
    <property type="entry name" value="Cytochrom_C3"/>
    <property type="match status" value="1"/>
</dbReference>
<keyword evidence="6" id="KW-0812">Transmembrane</keyword>
<dbReference type="Pfam" id="PF02085">
    <property type="entry name" value="Cytochrom_CIII"/>
    <property type="match status" value="1"/>
</dbReference>
<dbReference type="AlphaFoldDB" id="A0A3B0QS58"/>
<dbReference type="InterPro" id="IPR036280">
    <property type="entry name" value="Multihaem_cyt_sf"/>
</dbReference>
<dbReference type="PANTHER" id="PTHR39425">
    <property type="entry name" value="LIPOPROTEIN CYTOCHROME C"/>
    <property type="match status" value="1"/>
</dbReference>
<dbReference type="GO" id="GO:0046872">
    <property type="term" value="F:metal ion binding"/>
    <property type="evidence" value="ECO:0007669"/>
    <property type="project" value="UniProtKB-KW"/>
</dbReference>
<evidence type="ECO:0000256" key="4">
    <source>
        <dbReference type="ARBA" id="ARBA00022982"/>
    </source>
</evidence>
<dbReference type="Gene3D" id="3.90.10.10">
    <property type="entry name" value="Cytochrome C3"/>
    <property type="match status" value="2"/>
</dbReference>
<keyword evidence="6" id="KW-0472">Membrane</keyword>
<evidence type="ECO:0000256" key="6">
    <source>
        <dbReference type="SAM" id="Phobius"/>
    </source>
</evidence>
<protein>
    <submittedName>
        <fullName evidence="9">Uncharacterized protein</fullName>
    </submittedName>
</protein>
<keyword evidence="3" id="KW-0479">Metal-binding</keyword>
<dbReference type="PANTHER" id="PTHR39425:SF1">
    <property type="entry name" value="CYTOCHROME C7-LIKE DOMAIN-CONTAINING PROTEIN"/>
    <property type="match status" value="1"/>
</dbReference>
<evidence type="ECO:0000256" key="5">
    <source>
        <dbReference type="ARBA" id="ARBA00023004"/>
    </source>
</evidence>
<feature type="domain" description="Class III cytochrome C" evidence="7">
    <location>
        <begin position="53"/>
        <end position="117"/>
    </location>
</feature>
<feature type="transmembrane region" description="Helical" evidence="6">
    <location>
        <begin position="20"/>
        <end position="40"/>
    </location>
</feature>
<keyword evidence="2" id="KW-0349">Heme</keyword>
<evidence type="ECO:0000313" key="9">
    <source>
        <dbReference type="EMBL" id="VAV84250.1"/>
    </source>
</evidence>
<dbReference type="GO" id="GO:0009055">
    <property type="term" value="F:electron transfer activity"/>
    <property type="evidence" value="ECO:0007669"/>
    <property type="project" value="InterPro"/>
</dbReference>
<dbReference type="InterPro" id="IPR029467">
    <property type="entry name" value="Cyt_c7-like"/>
</dbReference>
<name>A0A3B0QS58_9ZZZZ</name>
<keyword evidence="1" id="KW-0813">Transport</keyword>
<dbReference type="InterPro" id="IPR020942">
    <property type="entry name" value="Cyt_c_III_dom"/>
</dbReference>
<dbReference type="GO" id="GO:0020037">
    <property type="term" value="F:heme binding"/>
    <property type="evidence" value="ECO:0007669"/>
    <property type="project" value="InterPro"/>
</dbReference>
<evidence type="ECO:0000259" key="8">
    <source>
        <dbReference type="Pfam" id="PF14522"/>
    </source>
</evidence>
<feature type="domain" description="Cytochrome c7-like" evidence="8">
    <location>
        <begin position="131"/>
        <end position="188"/>
    </location>
</feature>
<accession>A0A3B0QS58</accession>
<dbReference type="EMBL" id="UOEA01000061">
    <property type="protein sequence ID" value="VAV84250.1"/>
    <property type="molecule type" value="Genomic_DNA"/>
</dbReference>
<keyword evidence="4" id="KW-0249">Electron transport</keyword>
<evidence type="ECO:0000256" key="3">
    <source>
        <dbReference type="ARBA" id="ARBA00022723"/>
    </source>
</evidence>
<organism evidence="9">
    <name type="scientific">hydrothermal vent metagenome</name>
    <dbReference type="NCBI Taxonomy" id="652676"/>
    <lineage>
        <taxon>unclassified sequences</taxon>
        <taxon>metagenomes</taxon>
        <taxon>ecological metagenomes</taxon>
    </lineage>
</organism>
<evidence type="ECO:0000256" key="1">
    <source>
        <dbReference type="ARBA" id="ARBA00022448"/>
    </source>
</evidence>
<reference evidence="9" key="1">
    <citation type="submission" date="2018-06" db="EMBL/GenBank/DDBJ databases">
        <authorList>
            <person name="Zhirakovskaya E."/>
        </authorList>
    </citation>
    <scope>NUCLEOTIDE SEQUENCE</scope>
</reference>
<keyword evidence="5" id="KW-0408">Iron</keyword>
<evidence type="ECO:0000259" key="7">
    <source>
        <dbReference type="Pfam" id="PF02085"/>
    </source>
</evidence>